<dbReference type="InterPro" id="IPR016035">
    <property type="entry name" value="Acyl_Trfase/lysoPLipase"/>
</dbReference>
<feature type="transmembrane region" description="Helical" evidence="4">
    <location>
        <begin position="176"/>
        <end position="192"/>
    </location>
</feature>
<feature type="compositionally biased region" description="Pro residues" evidence="3">
    <location>
        <begin position="7"/>
        <end position="16"/>
    </location>
</feature>
<name>A0A936Z8V0_9BURK</name>
<feature type="transmembrane region" description="Helical" evidence="4">
    <location>
        <begin position="239"/>
        <end position="263"/>
    </location>
</feature>
<keyword evidence="4" id="KW-0472">Membrane</keyword>
<feature type="region of interest" description="Disordered" evidence="3">
    <location>
        <begin position="1"/>
        <end position="20"/>
    </location>
</feature>
<evidence type="ECO:0000256" key="1">
    <source>
        <dbReference type="ARBA" id="ARBA00023098"/>
    </source>
</evidence>
<organism evidence="6 7">
    <name type="scientific">Ramlibacter monticola</name>
    <dbReference type="NCBI Taxonomy" id="1926872"/>
    <lineage>
        <taxon>Bacteria</taxon>
        <taxon>Pseudomonadati</taxon>
        <taxon>Pseudomonadota</taxon>
        <taxon>Betaproteobacteria</taxon>
        <taxon>Burkholderiales</taxon>
        <taxon>Comamonadaceae</taxon>
        <taxon>Ramlibacter</taxon>
    </lineage>
</organism>
<evidence type="ECO:0000256" key="4">
    <source>
        <dbReference type="SAM" id="Phobius"/>
    </source>
</evidence>
<dbReference type="EMBL" id="JAEQNE010000009">
    <property type="protein sequence ID" value="MBL0394661.1"/>
    <property type="molecule type" value="Genomic_DNA"/>
</dbReference>
<dbReference type="SUPFAM" id="SSF52151">
    <property type="entry name" value="FabD/lysophospholipase-like"/>
    <property type="match status" value="1"/>
</dbReference>
<comment type="caution">
    <text evidence="2">Lacks conserved residue(s) required for the propagation of feature annotation.</text>
</comment>
<dbReference type="PROSITE" id="PS51635">
    <property type="entry name" value="PNPLA"/>
    <property type="match status" value="1"/>
</dbReference>
<evidence type="ECO:0000313" key="6">
    <source>
        <dbReference type="EMBL" id="MBL0394661.1"/>
    </source>
</evidence>
<feature type="transmembrane region" description="Helical" evidence="4">
    <location>
        <begin position="30"/>
        <end position="47"/>
    </location>
</feature>
<evidence type="ECO:0000256" key="2">
    <source>
        <dbReference type="PROSITE-ProRule" id="PRU01161"/>
    </source>
</evidence>
<keyword evidence="4" id="KW-1133">Transmembrane helix</keyword>
<reference evidence="6 7" key="1">
    <citation type="journal article" date="2017" name="Int. J. Syst. Evol. Microbiol.">
        <title>Ramlibacter monticola sp. nov., isolated from forest soil.</title>
        <authorList>
            <person name="Chaudhary D.K."/>
            <person name="Kim J."/>
        </authorList>
    </citation>
    <scope>NUCLEOTIDE SEQUENCE [LARGE SCALE GENOMIC DNA]</scope>
    <source>
        <strain evidence="6 7">KACC 19175</strain>
    </source>
</reference>
<evidence type="ECO:0000259" key="5">
    <source>
        <dbReference type="PROSITE" id="PS51635"/>
    </source>
</evidence>
<dbReference type="AlphaFoldDB" id="A0A936Z8V0"/>
<evidence type="ECO:0000313" key="7">
    <source>
        <dbReference type="Proteomes" id="UP000599109"/>
    </source>
</evidence>
<keyword evidence="1" id="KW-0443">Lipid metabolism</keyword>
<gene>
    <name evidence="6" type="ORF">JJ685_26220</name>
</gene>
<proteinExistence type="predicted"/>
<feature type="transmembrane region" description="Helical" evidence="4">
    <location>
        <begin position="152"/>
        <end position="170"/>
    </location>
</feature>
<dbReference type="Proteomes" id="UP000599109">
    <property type="component" value="Unassembled WGS sequence"/>
</dbReference>
<keyword evidence="4" id="KW-0812">Transmembrane</keyword>
<feature type="short sequence motif" description="GXSXG" evidence="2">
    <location>
        <begin position="60"/>
        <end position="64"/>
    </location>
</feature>
<dbReference type="Gene3D" id="3.40.1090.10">
    <property type="entry name" value="Cytosolic phospholipase A2 catalytic domain"/>
    <property type="match status" value="1"/>
</dbReference>
<accession>A0A936Z8V0</accession>
<keyword evidence="7" id="KW-1185">Reference proteome</keyword>
<protein>
    <submittedName>
        <fullName evidence="6">Patatin-like phospholipase family protein</fullName>
    </submittedName>
</protein>
<dbReference type="RefSeq" id="WP_201677332.1">
    <property type="nucleotide sequence ID" value="NZ_JAEQNE010000009.1"/>
</dbReference>
<evidence type="ECO:0000256" key="3">
    <source>
        <dbReference type="SAM" id="MobiDB-lite"/>
    </source>
</evidence>
<feature type="transmembrane region" description="Helical" evidence="4">
    <location>
        <begin position="212"/>
        <end position="233"/>
    </location>
</feature>
<dbReference type="InterPro" id="IPR002641">
    <property type="entry name" value="PNPLA_dom"/>
</dbReference>
<sequence length="715" mass="78733">MAVRPSSPQPGPPTPDPVREIPPDDRFCDLILNGGVASGVVYPWAVVELARRYRFRRIGGNSVGAMAAALAAAAEYGRCCSNPDAFEVLRRTPGDLAEEDAQGRTQMLRLFQPPPALRRLFECFLIGVRHLNSERNPPSAWLLTLRDIAGEYGLGGWWLAGVLVLLLPALALTSSPFTWALVLLVPTVYLVASERVAHRWGHSDRGDLLRHLFILLAAAHGLAAVFLCVHLWFHVGPAWSPAGVLPLLGALGWVLVVAVLGLCRLWPELRALKENGYGLCSGKAQPEWPGAPLRELAIVEWLHKGIQLSAGREHDDPPLTFRDLWSAPRAGLPTTGCPESISLEMFSTNITLGRPVLWPLRDQNARLFFRREEWEPCLPARLLDAVCAVARPYAPASDSDPPAGDLTRGFLEVPCADLPIAIAARLSLSFPFLFSFIPVYAIDYSRKPRELRQCQLTDGGLCTNFPIHLFDSAHPRWPTFGLMLSRRISIKEKSVWLPKFHMDGLADNWLRAVPGADGPRSPLFGLLGLLTGLVSSALEWNDNLIARLPHVRNRVLRMGLRKGEGQLNIAMPGTSILRMAHEYGTQGGRLLVRRFVSDTGVPRPAWREHLYIRAMNELGALTEHLRAYAEAVEAAGFTEPLASILADASKVRPLRAKPHRPEDPWGGALAPDQVAALQEVVERLAELSQLLVAAAPSFGPYDPMPSTRSHLRSRI</sequence>
<feature type="domain" description="PNPLA" evidence="5">
    <location>
        <begin position="30"/>
        <end position="173"/>
    </location>
</feature>
<comment type="caution">
    <text evidence="6">The sequence shown here is derived from an EMBL/GenBank/DDBJ whole genome shotgun (WGS) entry which is preliminary data.</text>
</comment>
<dbReference type="GO" id="GO:0006629">
    <property type="term" value="P:lipid metabolic process"/>
    <property type="evidence" value="ECO:0007669"/>
    <property type="project" value="UniProtKB-KW"/>
</dbReference>